<dbReference type="Proteomes" id="UP000192277">
    <property type="component" value="Unassembled WGS sequence"/>
</dbReference>
<dbReference type="EC" id="2.7.13.3" evidence="2"/>
<keyword evidence="9" id="KW-0812">Transmembrane</keyword>
<dbReference type="PANTHER" id="PTHR43065:SF10">
    <property type="entry name" value="PEROXIDE STRESS-ACTIVATED HISTIDINE KINASE MAK3"/>
    <property type="match status" value="1"/>
</dbReference>
<protein>
    <recommendedName>
        <fullName evidence="2">histidine kinase</fullName>
        <ecNumber evidence="2">2.7.13.3</ecNumber>
    </recommendedName>
</protein>
<feature type="domain" description="Histidine kinase" evidence="10">
    <location>
        <begin position="182"/>
        <end position="382"/>
    </location>
</feature>
<evidence type="ECO:0000313" key="12">
    <source>
        <dbReference type="Proteomes" id="UP000192277"/>
    </source>
</evidence>
<dbReference type="InterPro" id="IPR003661">
    <property type="entry name" value="HisK_dim/P_dom"/>
</dbReference>
<dbReference type="GO" id="GO:0016301">
    <property type="term" value="F:kinase activity"/>
    <property type="evidence" value="ECO:0007669"/>
    <property type="project" value="UniProtKB-KW"/>
</dbReference>
<dbReference type="InterPro" id="IPR036890">
    <property type="entry name" value="HATPase_C_sf"/>
</dbReference>
<evidence type="ECO:0000256" key="5">
    <source>
        <dbReference type="ARBA" id="ARBA00022741"/>
    </source>
</evidence>
<dbReference type="PANTHER" id="PTHR43065">
    <property type="entry name" value="SENSOR HISTIDINE KINASE"/>
    <property type="match status" value="1"/>
</dbReference>
<accession>A0ABX3NRD4</accession>
<keyword evidence="12" id="KW-1185">Reference proteome</keyword>
<evidence type="ECO:0000256" key="3">
    <source>
        <dbReference type="ARBA" id="ARBA00022553"/>
    </source>
</evidence>
<reference evidence="11 12" key="1">
    <citation type="submission" date="2016-04" db="EMBL/GenBank/DDBJ databases">
        <authorList>
            <person name="Chen L."/>
            <person name="Zhuang W."/>
            <person name="Wang G."/>
        </authorList>
    </citation>
    <scope>NUCLEOTIDE SEQUENCE [LARGE SCALE GENOMIC DNA]</scope>
    <source>
        <strain evidence="12">GR20</strain>
    </source>
</reference>
<gene>
    <name evidence="11" type="ORF">A4D02_18935</name>
</gene>
<evidence type="ECO:0000256" key="2">
    <source>
        <dbReference type="ARBA" id="ARBA00012438"/>
    </source>
</evidence>
<feature type="transmembrane region" description="Helical" evidence="9">
    <location>
        <begin position="12"/>
        <end position="31"/>
    </location>
</feature>
<comment type="catalytic activity">
    <reaction evidence="1">
        <text>ATP + protein L-histidine = ADP + protein N-phospho-L-histidine.</text>
        <dbReference type="EC" id="2.7.13.3"/>
    </reaction>
</comment>
<dbReference type="InterPro" id="IPR004358">
    <property type="entry name" value="Sig_transdc_His_kin-like_C"/>
</dbReference>
<sequence>MIQPFFNWRTGLALIAIAIVSGTIFYSQYLARKIAREERQKVEEWKEATKLLLHDTTGLSDKLVTMIIAENNTVPIIVTDEKGHILDHVNLDSASVAGDSNYIRKKLVEFRSQNPTIEWIDPLNPREKNLYYYGHTSLLNQVRYYPLVQLFIVSMFIIITLLALTTSFRSSQNQVWAGMAKETAHQLGTPLTSLQGWVEIMKENYSDEKIVQEMEKDVNRLKLVSDRFGKIGSTPHLEKHNVVTQVSSMVEYIRKRAPGKVQFVLNTRNINELYTMLSPPLFDWVIENLLKNALDAMEGKGMITVNLWQQDGQTFIDVTDTGKGIAKQNISKVFKPGFTTKKRGWGLGLSLSKRIIEQYHKGQLFVKNSEPGKGTTFRIVLK</sequence>
<organism evidence="11 12">
    <name type="scientific">Niastella koreensis</name>
    <dbReference type="NCBI Taxonomy" id="354356"/>
    <lineage>
        <taxon>Bacteria</taxon>
        <taxon>Pseudomonadati</taxon>
        <taxon>Bacteroidota</taxon>
        <taxon>Chitinophagia</taxon>
        <taxon>Chitinophagales</taxon>
        <taxon>Chitinophagaceae</taxon>
        <taxon>Niastella</taxon>
    </lineage>
</organism>
<dbReference type="Gene3D" id="1.10.287.130">
    <property type="match status" value="1"/>
</dbReference>
<evidence type="ECO:0000313" key="11">
    <source>
        <dbReference type="EMBL" id="OQP39389.1"/>
    </source>
</evidence>
<comment type="caution">
    <text evidence="11">The sequence shown here is derived from an EMBL/GenBank/DDBJ whole genome shotgun (WGS) entry which is preliminary data.</text>
</comment>
<dbReference type="Gene3D" id="3.30.565.10">
    <property type="entry name" value="Histidine kinase-like ATPase, C-terminal domain"/>
    <property type="match status" value="1"/>
</dbReference>
<dbReference type="InterPro" id="IPR003594">
    <property type="entry name" value="HATPase_dom"/>
</dbReference>
<evidence type="ECO:0000256" key="4">
    <source>
        <dbReference type="ARBA" id="ARBA00022679"/>
    </source>
</evidence>
<dbReference type="EMBL" id="LWBO01000084">
    <property type="protein sequence ID" value="OQP39389.1"/>
    <property type="molecule type" value="Genomic_DNA"/>
</dbReference>
<keyword evidence="9" id="KW-0472">Membrane</keyword>
<feature type="transmembrane region" description="Helical" evidence="9">
    <location>
        <begin position="144"/>
        <end position="164"/>
    </location>
</feature>
<proteinExistence type="predicted"/>
<keyword evidence="5" id="KW-0547">Nucleotide-binding</keyword>
<keyword evidence="9" id="KW-1133">Transmembrane helix</keyword>
<dbReference type="SUPFAM" id="SSF55874">
    <property type="entry name" value="ATPase domain of HSP90 chaperone/DNA topoisomerase II/histidine kinase"/>
    <property type="match status" value="1"/>
</dbReference>
<evidence type="ECO:0000256" key="6">
    <source>
        <dbReference type="ARBA" id="ARBA00022777"/>
    </source>
</evidence>
<dbReference type="PRINTS" id="PR00344">
    <property type="entry name" value="BCTRLSENSOR"/>
</dbReference>
<keyword evidence="7" id="KW-0067">ATP-binding</keyword>
<evidence type="ECO:0000256" key="7">
    <source>
        <dbReference type="ARBA" id="ARBA00022840"/>
    </source>
</evidence>
<keyword evidence="4" id="KW-0808">Transferase</keyword>
<keyword evidence="3" id="KW-0597">Phosphoprotein</keyword>
<dbReference type="SMART" id="SM00387">
    <property type="entry name" value="HATPase_c"/>
    <property type="match status" value="1"/>
</dbReference>
<evidence type="ECO:0000256" key="9">
    <source>
        <dbReference type="SAM" id="Phobius"/>
    </source>
</evidence>
<dbReference type="SUPFAM" id="SSF47384">
    <property type="entry name" value="Homodimeric domain of signal transducing histidine kinase"/>
    <property type="match status" value="1"/>
</dbReference>
<evidence type="ECO:0000259" key="10">
    <source>
        <dbReference type="PROSITE" id="PS50109"/>
    </source>
</evidence>
<dbReference type="PROSITE" id="PS50109">
    <property type="entry name" value="HIS_KIN"/>
    <property type="match status" value="1"/>
</dbReference>
<evidence type="ECO:0000256" key="1">
    <source>
        <dbReference type="ARBA" id="ARBA00000085"/>
    </source>
</evidence>
<evidence type="ECO:0000256" key="8">
    <source>
        <dbReference type="ARBA" id="ARBA00023012"/>
    </source>
</evidence>
<dbReference type="Pfam" id="PF02518">
    <property type="entry name" value="HATPase_c"/>
    <property type="match status" value="1"/>
</dbReference>
<dbReference type="InterPro" id="IPR036097">
    <property type="entry name" value="HisK_dim/P_sf"/>
</dbReference>
<keyword evidence="6 11" id="KW-0418">Kinase</keyword>
<dbReference type="InterPro" id="IPR005467">
    <property type="entry name" value="His_kinase_dom"/>
</dbReference>
<keyword evidence="8" id="KW-0902">Two-component regulatory system</keyword>
<dbReference type="RefSeq" id="WP_014216821.1">
    <property type="nucleotide sequence ID" value="NZ_LWBO01000084.1"/>
</dbReference>
<dbReference type="CDD" id="cd00082">
    <property type="entry name" value="HisKA"/>
    <property type="match status" value="1"/>
</dbReference>
<name>A0ABX3NRD4_9BACT</name>